<dbReference type="Proteomes" id="UP001590950">
    <property type="component" value="Unassembled WGS sequence"/>
</dbReference>
<feature type="compositionally biased region" description="Polar residues" evidence="1">
    <location>
        <begin position="346"/>
        <end position="357"/>
    </location>
</feature>
<dbReference type="SUPFAM" id="SSF56784">
    <property type="entry name" value="HAD-like"/>
    <property type="match status" value="1"/>
</dbReference>
<evidence type="ECO:0000313" key="3">
    <source>
        <dbReference type="EMBL" id="KAL2039318.1"/>
    </source>
</evidence>
<dbReference type="InterPro" id="IPR050365">
    <property type="entry name" value="TIM50"/>
</dbReference>
<evidence type="ECO:0000259" key="2">
    <source>
        <dbReference type="PROSITE" id="PS50969"/>
    </source>
</evidence>
<dbReference type="Gene3D" id="3.40.50.1000">
    <property type="entry name" value="HAD superfamily/HAD-like"/>
    <property type="match status" value="1"/>
</dbReference>
<evidence type="ECO:0000256" key="1">
    <source>
        <dbReference type="SAM" id="MobiDB-lite"/>
    </source>
</evidence>
<dbReference type="NCBIfam" id="TIGR02251">
    <property type="entry name" value="HIF-SF_euk"/>
    <property type="match status" value="1"/>
</dbReference>
<dbReference type="PROSITE" id="PS50969">
    <property type="entry name" value="FCP1"/>
    <property type="match status" value="1"/>
</dbReference>
<dbReference type="InterPro" id="IPR004274">
    <property type="entry name" value="FCP1_dom"/>
</dbReference>
<organism evidence="3 4">
    <name type="scientific">Stereocaulon virgatum</name>
    <dbReference type="NCBI Taxonomy" id="373712"/>
    <lineage>
        <taxon>Eukaryota</taxon>
        <taxon>Fungi</taxon>
        <taxon>Dikarya</taxon>
        <taxon>Ascomycota</taxon>
        <taxon>Pezizomycotina</taxon>
        <taxon>Lecanoromycetes</taxon>
        <taxon>OSLEUM clade</taxon>
        <taxon>Lecanoromycetidae</taxon>
        <taxon>Lecanorales</taxon>
        <taxon>Lecanorineae</taxon>
        <taxon>Stereocaulaceae</taxon>
        <taxon>Stereocaulon</taxon>
    </lineage>
</organism>
<feature type="compositionally biased region" description="Polar residues" evidence="1">
    <location>
        <begin position="406"/>
        <end position="415"/>
    </location>
</feature>
<feature type="compositionally biased region" description="Polar residues" evidence="1">
    <location>
        <begin position="302"/>
        <end position="317"/>
    </location>
</feature>
<reference evidence="3 4" key="1">
    <citation type="submission" date="2024-09" db="EMBL/GenBank/DDBJ databases">
        <title>Rethinking Asexuality: The Enigmatic Case of Functional Sexual Genes in Lepraria (Stereocaulaceae).</title>
        <authorList>
            <person name="Doellman M."/>
            <person name="Sun Y."/>
            <person name="Barcenas-Pena A."/>
            <person name="Lumbsch H.T."/>
            <person name="Grewe F."/>
        </authorList>
    </citation>
    <scope>NUCLEOTIDE SEQUENCE [LARGE SCALE GENOMIC DNA]</scope>
    <source>
        <strain evidence="3 4">Mercado 3170</strain>
    </source>
</reference>
<feature type="domain" description="FCP1 homology" evidence="2">
    <location>
        <begin position="431"/>
        <end position="589"/>
    </location>
</feature>
<dbReference type="InterPro" id="IPR036412">
    <property type="entry name" value="HAD-like_sf"/>
</dbReference>
<dbReference type="CDD" id="cd07521">
    <property type="entry name" value="HAD_FCP1-like"/>
    <property type="match status" value="1"/>
</dbReference>
<feature type="compositionally biased region" description="Polar residues" evidence="1">
    <location>
        <begin position="144"/>
        <end position="153"/>
    </location>
</feature>
<feature type="compositionally biased region" description="Low complexity" evidence="1">
    <location>
        <begin position="67"/>
        <end position="86"/>
    </location>
</feature>
<feature type="compositionally biased region" description="Polar residues" evidence="1">
    <location>
        <begin position="120"/>
        <end position="132"/>
    </location>
</feature>
<keyword evidence="4" id="KW-1185">Reference proteome</keyword>
<dbReference type="SMART" id="SM00577">
    <property type="entry name" value="CPDc"/>
    <property type="match status" value="1"/>
</dbReference>
<evidence type="ECO:0000313" key="4">
    <source>
        <dbReference type="Proteomes" id="UP001590950"/>
    </source>
</evidence>
<feature type="compositionally biased region" description="Polar residues" evidence="1">
    <location>
        <begin position="35"/>
        <end position="66"/>
    </location>
</feature>
<accession>A0ABR4A2R3</accession>
<sequence>MSSEIAQANEESSFSNTLVNDLPPNTHLEPPGSDTYDSASSTVNPTLSSNYNSPTLSATSHQPGPESSTTQVAVAETSASASGASAEAERKAAEATAGPTVPIRSSSNSHGQAPGDTPMIEQTTAILISTSRRGSKGSIKPRSPTGSIASQGSKKNEAGPLVAGNQTKAGDQTSPPKKKKKRGGLLSIFRCCSAPEDANTVELGDPAVPPKKTKVEKPKAGRQATPMVKPNASAGESSTGESKVVEESIGGPEYSELKPAAKPMMITRSSKENVTAEKPATQTPSSPPAAERKEAPAPAVTRDTQASTIPVTRTSPQDVKDGQGTAPAQAAGIAVPPQLNEPEESIAQQGTSINNRTSEQEPKDSDLTMVDTPLVAPVADAPSPSTQELVQAQANLPPPPPRNGQDRTASSSNPAAPNEKQQWLLPPLQPQFKGRKCLVLDLDETLVHSSFKILHQADFTIPVEIEGQFHNVYVIKRPGVDQFMKRVGELYEVVVFTASVSKYGDPLLDQLDIHKVVHHRLFRESCYNHQGNYVKDLSQVGRDLRETIIIDNSPTSYIFHPQHAVPISSWFSDAHDNELLDLIPVLEDLAGSQPRDFSLVCDVAL</sequence>
<comment type="caution">
    <text evidence="3">The sequence shown here is derived from an EMBL/GenBank/DDBJ whole genome shotgun (WGS) entry which is preliminary data.</text>
</comment>
<name>A0ABR4A2R3_9LECA</name>
<protein>
    <recommendedName>
        <fullName evidence="2">FCP1 homology domain-containing protein</fullName>
    </recommendedName>
</protein>
<feature type="compositionally biased region" description="Polar residues" evidence="1">
    <location>
        <begin position="1"/>
        <end position="19"/>
    </location>
</feature>
<proteinExistence type="predicted"/>
<dbReference type="Pfam" id="PF03031">
    <property type="entry name" value="NIF"/>
    <property type="match status" value="1"/>
</dbReference>
<dbReference type="InterPro" id="IPR011948">
    <property type="entry name" value="Dullard_phosphatase"/>
</dbReference>
<dbReference type="EMBL" id="JBEFKJ010000026">
    <property type="protein sequence ID" value="KAL2039318.1"/>
    <property type="molecule type" value="Genomic_DNA"/>
</dbReference>
<dbReference type="InterPro" id="IPR023214">
    <property type="entry name" value="HAD_sf"/>
</dbReference>
<feature type="region of interest" description="Disordered" evidence="1">
    <location>
        <begin position="1"/>
        <end position="422"/>
    </location>
</feature>
<dbReference type="PANTHER" id="PTHR12210">
    <property type="entry name" value="DULLARD PROTEIN PHOSPHATASE"/>
    <property type="match status" value="1"/>
</dbReference>
<feature type="compositionally biased region" description="Polar residues" evidence="1">
    <location>
        <begin position="164"/>
        <end position="174"/>
    </location>
</feature>
<gene>
    <name evidence="3" type="ORF">N7G274_007986</name>
</gene>
<feature type="compositionally biased region" description="Polar residues" evidence="1">
    <location>
        <begin position="383"/>
        <end position="394"/>
    </location>
</feature>